<evidence type="ECO:0000313" key="1">
    <source>
        <dbReference type="EMBL" id="KAL2609257.1"/>
    </source>
</evidence>
<comment type="caution">
    <text evidence="1">The sequence shown here is derived from an EMBL/GenBank/DDBJ whole genome shotgun (WGS) entry which is preliminary data.</text>
</comment>
<organism evidence="1 2">
    <name type="scientific">Riccia fluitans</name>
    <dbReference type="NCBI Taxonomy" id="41844"/>
    <lineage>
        <taxon>Eukaryota</taxon>
        <taxon>Viridiplantae</taxon>
        <taxon>Streptophyta</taxon>
        <taxon>Embryophyta</taxon>
        <taxon>Marchantiophyta</taxon>
        <taxon>Marchantiopsida</taxon>
        <taxon>Marchantiidae</taxon>
        <taxon>Marchantiales</taxon>
        <taxon>Ricciaceae</taxon>
        <taxon>Riccia</taxon>
    </lineage>
</organism>
<accession>A0ABD1XJY3</accession>
<dbReference type="AlphaFoldDB" id="A0ABD1XJY3"/>
<proteinExistence type="predicted"/>
<name>A0ABD1XJY3_9MARC</name>
<evidence type="ECO:0000313" key="2">
    <source>
        <dbReference type="Proteomes" id="UP001605036"/>
    </source>
</evidence>
<sequence>MARNLGCGISSVFQIIPPPPQSIAVELLLCEASVAKFSQLYILYMYICRSRGILPGFQGGRFPVKVITGT</sequence>
<dbReference type="Proteomes" id="UP001605036">
    <property type="component" value="Unassembled WGS sequence"/>
</dbReference>
<keyword evidence="2" id="KW-1185">Reference proteome</keyword>
<gene>
    <name evidence="1" type="ORF">R1flu_027830</name>
</gene>
<dbReference type="EMBL" id="JBHFFA010000008">
    <property type="protein sequence ID" value="KAL2609257.1"/>
    <property type="molecule type" value="Genomic_DNA"/>
</dbReference>
<protein>
    <submittedName>
        <fullName evidence="1">Uncharacterized protein</fullName>
    </submittedName>
</protein>
<reference evidence="1 2" key="1">
    <citation type="submission" date="2024-09" db="EMBL/GenBank/DDBJ databases">
        <title>Chromosome-scale assembly of Riccia fluitans.</title>
        <authorList>
            <person name="Paukszto L."/>
            <person name="Sawicki J."/>
            <person name="Karawczyk K."/>
            <person name="Piernik-Szablinska J."/>
            <person name="Szczecinska M."/>
            <person name="Mazdziarz M."/>
        </authorList>
    </citation>
    <scope>NUCLEOTIDE SEQUENCE [LARGE SCALE GENOMIC DNA]</scope>
    <source>
        <strain evidence="1">Rf_01</strain>
        <tissue evidence="1">Aerial parts of the thallus</tissue>
    </source>
</reference>